<dbReference type="InterPro" id="IPR013766">
    <property type="entry name" value="Thioredoxin_domain"/>
</dbReference>
<evidence type="ECO:0000313" key="3">
    <source>
        <dbReference type="Proteomes" id="UP000031760"/>
    </source>
</evidence>
<dbReference type="InterPro" id="IPR036249">
    <property type="entry name" value="Thioredoxin-like_sf"/>
</dbReference>
<dbReference type="InterPro" id="IPR000866">
    <property type="entry name" value="AhpC/TSA"/>
</dbReference>
<sequence length="168" mass="19127">MKPQEKVPHLELDLINGTKWDMSKQDPEKYTMILFYRGYHCPVCKKQLESLKDKLQKFVDRGINVVAISMDTEERAKKTGDEWDISSIPVAYELSKEQAKEWGLYLSKGISDKEPDLFSEPGMFLIKKDGTLYASSVQTMPFARPALDDILGAIDFVEKEGYPARGEA</sequence>
<gene>
    <name evidence="2" type="ORF">NMS_1125</name>
</gene>
<dbReference type="GO" id="GO:0016209">
    <property type="term" value="F:antioxidant activity"/>
    <property type="evidence" value="ECO:0007669"/>
    <property type="project" value="InterPro"/>
</dbReference>
<dbReference type="HOGENOM" id="CLU_132019_0_0_10"/>
<name>W8VPM7_9FLAO</name>
<dbReference type="Pfam" id="PF00578">
    <property type="entry name" value="AhpC-TSA"/>
    <property type="match status" value="1"/>
</dbReference>
<reference evidence="2 3" key="1">
    <citation type="journal article" date="2014" name="Proc. Natl. Acad. Sci. U.S.A.">
        <title>Functional characterization of flavobacteria rhodopsins reveals a unique class of light-driven chloride pump in bacteria.</title>
        <authorList>
            <person name="Yoshizawa S."/>
            <person name="Kumagai Y."/>
            <person name="Kim H."/>
            <person name="Ogura Y."/>
            <person name="Hayashi T."/>
            <person name="Iwasaki W."/>
            <person name="DeLong E.F."/>
            <person name="Kogure K."/>
        </authorList>
    </citation>
    <scope>NUCLEOTIDE SEQUENCE [LARGE SCALE GENOMIC DNA]</scope>
    <source>
        <strain evidence="2 3">S1-08</strain>
    </source>
</reference>
<accession>W8VPM7</accession>
<dbReference type="Proteomes" id="UP000031760">
    <property type="component" value="Chromosome"/>
</dbReference>
<dbReference type="AlphaFoldDB" id="W8VPM7"/>
<dbReference type="STRING" id="1454201.NMS_1125"/>
<evidence type="ECO:0000313" key="2">
    <source>
        <dbReference type="EMBL" id="BAO55134.1"/>
    </source>
</evidence>
<keyword evidence="3" id="KW-1185">Reference proteome</keyword>
<dbReference type="PROSITE" id="PS51352">
    <property type="entry name" value="THIOREDOXIN_2"/>
    <property type="match status" value="1"/>
</dbReference>
<dbReference type="Gene3D" id="3.40.30.10">
    <property type="entry name" value="Glutaredoxin"/>
    <property type="match status" value="1"/>
</dbReference>
<dbReference type="RefSeq" id="WP_041495793.1">
    <property type="nucleotide sequence ID" value="NZ_AP014548.1"/>
</dbReference>
<dbReference type="KEGG" id="nmf:NMS_1125"/>
<organism evidence="2 3">
    <name type="scientific">Nonlabens marinus S1-08</name>
    <dbReference type="NCBI Taxonomy" id="1454201"/>
    <lineage>
        <taxon>Bacteria</taxon>
        <taxon>Pseudomonadati</taxon>
        <taxon>Bacteroidota</taxon>
        <taxon>Flavobacteriia</taxon>
        <taxon>Flavobacteriales</taxon>
        <taxon>Flavobacteriaceae</taxon>
        <taxon>Nonlabens</taxon>
    </lineage>
</organism>
<dbReference type="GO" id="GO:0016491">
    <property type="term" value="F:oxidoreductase activity"/>
    <property type="evidence" value="ECO:0007669"/>
    <property type="project" value="InterPro"/>
</dbReference>
<dbReference type="OrthoDB" id="9809746at2"/>
<protein>
    <submittedName>
        <fullName evidence="2">Conserved domain protein</fullName>
    </submittedName>
</protein>
<dbReference type="CDD" id="cd02970">
    <property type="entry name" value="PRX_like2"/>
    <property type="match status" value="1"/>
</dbReference>
<proteinExistence type="predicted"/>
<evidence type="ECO:0000259" key="1">
    <source>
        <dbReference type="PROSITE" id="PS51352"/>
    </source>
</evidence>
<dbReference type="EMBL" id="AP014548">
    <property type="protein sequence ID" value="BAO55134.1"/>
    <property type="molecule type" value="Genomic_DNA"/>
</dbReference>
<feature type="domain" description="Thioredoxin" evidence="1">
    <location>
        <begin position="1"/>
        <end position="159"/>
    </location>
</feature>
<dbReference type="SUPFAM" id="SSF52833">
    <property type="entry name" value="Thioredoxin-like"/>
    <property type="match status" value="1"/>
</dbReference>